<evidence type="ECO:0000256" key="1">
    <source>
        <dbReference type="SAM" id="SignalP"/>
    </source>
</evidence>
<keyword evidence="1" id="KW-0732">Signal</keyword>
<protein>
    <submittedName>
        <fullName evidence="2">Putative hyp37 protein</fullName>
    </submittedName>
</protein>
<proteinExistence type="predicted"/>
<sequence length="233" mass="26441">MKPKFLLIFVLVTTLKRATINADSTTSSEDQDATTSIEDHFEERLTQFIRLGGFAQSIAKEEDRVGRVDRTWTKVPRSEVFLDGSADLQEDSSDYDREKVPVVRVKVNRRINPLSSVDALAFVKVAHKLPESSNVRNLDAKIDKMQNENVAKLVGIDFCKEEPSDEDKKILEEIQNLFISAIETEMEKEEYDEDFKEGLEKSKLKIQNLSAAALFQKGKDGLKSYGCDETDKE</sequence>
<feature type="signal peptide" evidence="1">
    <location>
        <begin position="1"/>
        <end position="22"/>
    </location>
</feature>
<accession>A0A1Q3EUT3</accession>
<name>A0A1Q3EUT3_CULTA</name>
<reference evidence="2" key="1">
    <citation type="submission" date="2017-01" db="EMBL/GenBank/DDBJ databases">
        <title>A deep insight into the sialotranscriptome of adult male and female Cluex tarsalis mosquitoes.</title>
        <authorList>
            <person name="Ribeiro J.M."/>
            <person name="Moreira F."/>
            <person name="Bernard K.A."/>
            <person name="Calvo E."/>
        </authorList>
    </citation>
    <scope>NUCLEOTIDE SEQUENCE</scope>
    <source>
        <strain evidence="2">Kern County</strain>
        <tissue evidence="2">Salivary glands</tissue>
    </source>
</reference>
<dbReference type="EMBL" id="GFDL01015978">
    <property type="protein sequence ID" value="JAV19067.1"/>
    <property type="molecule type" value="Transcribed_RNA"/>
</dbReference>
<organism evidence="2">
    <name type="scientific">Culex tarsalis</name>
    <name type="common">Encephalitis mosquito</name>
    <dbReference type="NCBI Taxonomy" id="7177"/>
    <lineage>
        <taxon>Eukaryota</taxon>
        <taxon>Metazoa</taxon>
        <taxon>Ecdysozoa</taxon>
        <taxon>Arthropoda</taxon>
        <taxon>Hexapoda</taxon>
        <taxon>Insecta</taxon>
        <taxon>Pterygota</taxon>
        <taxon>Neoptera</taxon>
        <taxon>Endopterygota</taxon>
        <taxon>Diptera</taxon>
        <taxon>Nematocera</taxon>
        <taxon>Culicoidea</taxon>
        <taxon>Culicidae</taxon>
        <taxon>Culicinae</taxon>
        <taxon>Culicini</taxon>
        <taxon>Culex</taxon>
        <taxon>Culex</taxon>
    </lineage>
</organism>
<feature type="chain" id="PRO_5012840300" evidence="1">
    <location>
        <begin position="23"/>
        <end position="233"/>
    </location>
</feature>
<evidence type="ECO:0000313" key="2">
    <source>
        <dbReference type="EMBL" id="JAV19067.1"/>
    </source>
</evidence>
<dbReference type="AlphaFoldDB" id="A0A1Q3EUT3"/>